<evidence type="ECO:0000256" key="3">
    <source>
        <dbReference type="ARBA" id="ARBA00004221"/>
    </source>
</evidence>
<keyword evidence="24" id="KW-0966">Cell projection</keyword>
<dbReference type="GO" id="GO:0016324">
    <property type="term" value="C:apical plasma membrane"/>
    <property type="evidence" value="ECO:0007669"/>
    <property type="project" value="UniProtKB-SubCell"/>
</dbReference>
<evidence type="ECO:0000256" key="37">
    <source>
        <dbReference type="PIRSR" id="PIRSR038061-1"/>
    </source>
</evidence>
<dbReference type="InterPro" id="IPR013099">
    <property type="entry name" value="K_chnl_dom"/>
</dbReference>
<keyword evidence="9 36" id="KW-0813">Transport</keyword>
<evidence type="ECO:0000256" key="22">
    <source>
        <dbReference type="ARBA" id="ARBA00023157"/>
    </source>
</evidence>
<feature type="transmembrane region" description="Helical" evidence="39">
    <location>
        <begin position="134"/>
        <end position="155"/>
    </location>
</feature>
<comment type="catalytic activity">
    <reaction evidence="30">
        <text>Na(+)(in) = Na(+)(out)</text>
        <dbReference type="Rhea" id="RHEA:34963"/>
        <dbReference type="ChEBI" id="CHEBI:29101"/>
    </reaction>
</comment>
<dbReference type="SUPFAM" id="SSF81324">
    <property type="entry name" value="Voltage-gated potassium channels"/>
    <property type="match status" value="2"/>
</dbReference>
<sequence length="336" mass="38019">MLQSLASSSCVRLMQNHKSTCYFASLLLGYVLYLVFGAIIFSVELPYEDLQRQELRAVKQRFLQENECLSEERLESFLKTALDASSYGVSILNNASVNWNWDFTSSLFFASTVLSTTGYGHTVPLSDGGKAFCIIYSAIGIPFTLLFLTAAVQRIMVFSTRRPISYIHRQWGLSKAVVGVVHAMVLSFLALCLFLLIPAAVFSALEDNWNFLDSFYFCFISLSTIGLGDYVPGEAANQKYREMYKMAITVYLILGLIVMLVVLETFCELQQLKQLRKMFYLKKEKQKDRLAILEHDQLSFSSVSKEAASSNEDNKHINVYFDYEIINGCALGLARH</sequence>
<evidence type="ECO:0000256" key="16">
    <source>
        <dbReference type="ARBA" id="ARBA00022843"/>
    </source>
</evidence>
<organism evidence="41 42">
    <name type="scientific">Tetraodon nigroviridis</name>
    <name type="common">Spotted green pufferfish</name>
    <name type="synonym">Chelonodon nigroviridis</name>
    <dbReference type="NCBI Taxonomy" id="99883"/>
    <lineage>
        <taxon>Eukaryota</taxon>
        <taxon>Metazoa</taxon>
        <taxon>Chordata</taxon>
        <taxon>Craniata</taxon>
        <taxon>Vertebrata</taxon>
        <taxon>Euteleostomi</taxon>
        <taxon>Actinopterygii</taxon>
        <taxon>Neopterygii</taxon>
        <taxon>Teleostei</taxon>
        <taxon>Neoteleostei</taxon>
        <taxon>Acanthomorphata</taxon>
        <taxon>Eupercaria</taxon>
        <taxon>Tetraodontiformes</taxon>
        <taxon>Tetradontoidea</taxon>
        <taxon>Tetraodontidae</taxon>
        <taxon>Tetraodon</taxon>
    </lineage>
</organism>
<comment type="catalytic activity">
    <reaction evidence="27">
        <text>chloride(in) = chloride(out)</text>
        <dbReference type="Rhea" id="RHEA:29823"/>
        <dbReference type="ChEBI" id="CHEBI:17996"/>
    </reaction>
</comment>
<evidence type="ECO:0000256" key="5">
    <source>
        <dbReference type="ARBA" id="ARBA00004484"/>
    </source>
</evidence>
<keyword evidence="22" id="KW-1015">Disulfide bond</keyword>
<dbReference type="GO" id="GO:0043204">
    <property type="term" value="C:perikaryon"/>
    <property type="evidence" value="ECO:0007669"/>
    <property type="project" value="UniProtKB-SubCell"/>
</dbReference>
<evidence type="ECO:0000256" key="7">
    <source>
        <dbReference type="ARBA" id="ARBA00004651"/>
    </source>
</evidence>
<keyword evidence="25 38" id="KW-0407">Ion channel</keyword>
<evidence type="ECO:0000256" key="6">
    <source>
        <dbReference type="ARBA" id="ARBA00004541"/>
    </source>
</evidence>
<evidence type="ECO:0000256" key="28">
    <source>
        <dbReference type="ARBA" id="ARBA00034109"/>
    </source>
</evidence>
<keyword evidence="10" id="KW-1003">Cell membrane</keyword>
<evidence type="ECO:0000256" key="33">
    <source>
        <dbReference type="ARBA" id="ARBA00044657"/>
    </source>
</evidence>
<feature type="transmembrane region" description="Helical" evidence="39">
    <location>
        <begin position="21"/>
        <end position="43"/>
    </location>
</feature>
<comment type="catalytic activity">
    <reaction evidence="32">
        <text>Li(+)(in) = Li(+)(out)</text>
        <dbReference type="Rhea" id="RHEA:78551"/>
        <dbReference type="ChEBI" id="CHEBI:49713"/>
    </reaction>
</comment>
<dbReference type="PANTHER" id="PTHR11003:SF59">
    <property type="entry name" value="POTASSIUM CHANNEL SUBFAMILY K MEMBER 1"/>
    <property type="match status" value="1"/>
</dbReference>
<evidence type="ECO:0000256" key="17">
    <source>
        <dbReference type="ARBA" id="ARBA00022958"/>
    </source>
</evidence>
<comment type="similarity">
    <text evidence="8 38">Belongs to the two pore domain potassium channel (TC 1.A.1.8) family.</text>
</comment>
<comment type="catalytic activity">
    <reaction evidence="31">
        <text>L-glutamate(out) = L-glutamate(in)</text>
        <dbReference type="Rhea" id="RHEA:66336"/>
        <dbReference type="ChEBI" id="CHEBI:29985"/>
    </reaction>
</comment>
<evidence type="ECO:0000256" key="35">
    <source>
        <dbReference type="ARBA" id="ARBA00046361"/>
    </source>
</evidence>
<feature type="transmembrane region" description="Helical" evidence="39">
    <location>
        <begin position="214"/>
        <end position="231"/>
    </location>
</feature>
<dbReference type="InterPro" id="IPR003092">
    <property type="entry name" value="2pore_dom_K_chnl_TASK"/>
</dbReference>
<feature type="glycosylation site" description="N-linked (GlcNAc...) asparagine" evidence="37">
    <location>
        <position position="94"/>
    </location>
</feature>
<dbReference type="HOGENOM" id="CLU_022504_6_0_1"/>
<dbReference type="AlphaFoldDB" id="H3DGP8"/>
<keyword evidence="20 36" id="KW-0406">Ion transport</keyword>
<evidence type="ECO:0000313" key="42">
    <source>
        <dbReference type="Proteomes" id="UP000007303"/>
    </source>
</evidence>
<keyword evidence="19" id="KW-0770">Synapse</keyword>
<evidence type="ECO:0000256" key="9">
    <source>
        <dbReference type="ARBA" id="ARBA00022448"/>
    </source>
</evidence>
<keyword evidence="42" id="KW-1185">Reference proteome</keyword>
<evidence type="ECO:0000256" key="32">
    <source>
        <dbReference type="ARBA" id="ARBA00044635"/>
    </source>
</evidence>
<dbReference type="GO" id="GO:0022841">
    <property type="term" value="F:potassium ion leak channel activity"/>
    <property type="evidence" value="ECO:0007669"/>
    <property type="project" value="TreeGrafter"/>
</dbReference>
<evidence type="ECO:0000256" key="29">
    <source>
        <dbReference type="ARBA" id="ARBA00034430"/>
    </source>
</evidence>
<evidence type="ECO:0000256" key="8">
    <source>
        <dbReference type="ARBA" id="ARBA00006666"/>
    </source>
</evidence>
<evidence type="ECO:0000313" key="41">
    <source>
        <dbReference type="Ensembl" id="ENSTNIP00000019692.1"/>
    </source>
</evidence>
<evidence type="ECO:0000256" key="13">
    <source>
        <dbReference type="ARBA" id="ARBA00022692"/>
    </source>
</evidence>
<evidence type="ECO:0000256" key="12">
    <source>
        <dbReference type="ARBA" id="ARBA00022538"/>
    </source>
</evidence>
<feature type="domain" description="Potassium channel" evidence="40">
    <location>
        <begin position="94"/>
        <end position="155"/>
    </location>
</feature>
<keyword evidence="11" id="KW-1017">Isopeptide bond</keyword>
<reference evidence="41" key="3">
    <citation type="submission" date="2025-09" db="UniProtKB">
        <authorList>
            <consortium name="Ensembl"/>
        </authorList>
    </citation>
    <scope>IDENTIFICATION</scope>
</reference>
<keyword evidence="16" id="KW-0832">Ubl conjugation</keyword>
<evidence type="ECO:0000256" key="38">
    <source>
        <dbReference type="RuleBase" id="RU003857"/>
    </source>
</evidence>
<dbReference type="PRINTS" id="PR01586">
    <property type="entry name" value="TWIKCHANNEL"/>
</dbReference>
<keyword evidence="23" id="KW-0325">Glycoprotein</keyword>
<dbReference type="STRING" id="99883.ENSTNIP00000019692"/>
<dbReference type="InParanoid" id="H3DGP8"/>
<reference evidence="41" key="2">
    <citation type="submission" date="2025-08" db="UniProtKB">
        <authorList>
            <consortium name="Ensembl"/>
        </authorList>
    </citation>
    <scope>IDENTIFICATION</scope>
</reference>
<dbReference type="GO" id="GO:0030425">
    <property type="term" value="C:dendrite"/>
    <property type="evidence" value="ECO:0007669"/>
    <property type="project" value="UniProtKB-SubCell"/>
</dbReference>
<comment type="catalytic activity">
    <reaction evidence="29">
        <text>K(+)(in) = K(+)(out)</text>
        <dbReference type="Rhea" id="RHEA:29463"/>
        <dbReference type="ChEBI" id="CHEBI:29103"/>
    </reaction>
</comment>
<evidence type="ECO:0000256" key="39">
    <source>
        <dbReference type="SAM" id="Phobius"/>
    </source>
</evidence>
<dbReference type="Ensembl" id="ENSTNIT00000019922.1">
    <property type="protein sequence ID" value="ENSTNIP00000019692.1"/>
    <property type="gene ID" value="ENSTNIG00000016590.1"/>
</dbReference>
<evidence type="ECO:0000256" key="30">
    <source>
        <dbReference type="ARBA" id="ARBA00036239"/>
    </source>
</evidence>
<dbReference type="InterPro" id="IPR001779">
    <property type="entry name" value="2pore_dom_K_chnl_TWIK1"/>
</dbReference>
<evidence type="ECO:0000256" key="36">
    <source>
        <dbReference type="PIRNR" id="PIRNR038061"/>
    </source>
</evidence>
<dbReference type="Pfam" id="PF07885">
    <property type="entry name" value="Ion_trans_2"/>
    <property type="match status" value="2"/>
</dbReference>
<comment type="subunit">
    <text evidence="35">Homodimer; disulfide-linked. Heterodimer with KCNK2; disulfide-linked. In astrocytes, forms mostly heterodimeric potassium channels with KCNK2, with only a minor proportion of functional channels containing homodimeric KCNK1. Interacts with KCNK3 and KCNK9, forming functional heterodimeric channels. Interacts with GNG4. Identified in a complex with PSD and ARF6; interacts only with PSD that is bound to ARF6. Interacts with UBE2I.</text>
</comment>
<comment type="catalytic activity">
    <reaction evidence="1">
        <text>NH4(+)(in) = NH4(+)(out)</text>
        <dbReference type="Rhea" id="RHEA:28747"/>
        <dbReference type="ChEBI" id="CHEBI:28938"/>
    </reaction>
</comment>
<dbReference type="GO" id="GO:0055037">
    <property type="term" value="C:recycling endosome"/>
    <property type="evidence" value="ECO:0007669"/>
    <property type="project" value="UniProtKB-SubCell"/>
</dbReference>
<comment type="catalytic activity">
    <reaction evidence="33">
        <text>Rb(+)(in) = Rb(+)(out)</text>
        <dbReference type="Rhea" id="RHEA:78547"/>
        <dbReference type="ChEBI" id="CHEBI:49847"/>
    </reaction>
</comment>
<evidence type="ECO:0000256" key="24">
    <source>
        <dbReference type="ARBA" id="ARBA00023273"/>
    </source>
</evidence>
<dbReference type="FunCoup" id="H3DGP8">
    <property type="interactions" value="35"/>
</dbReference>
<dbReference type="Proteomes" id="UP000007303">
    <property type="component" value="Unassembled WGS sequence"/>
</dbReference>
<dbReference type="Gene3D" id="1.10.287.70">
    <property type="match status" value="1"/>
</dbReference>
<evidence type="ECO:0000256" key="19">
    <source>
        <dbReference type="ARBA" id="ARBA00023018"/>
    </source>
</evidence>
<keyword evidence="15 36" id="KW-0631">Potassium channel</keyword>
<keyword evidence="17 36" id="KW-0630">Potassium</keyword>
<reference evidence="42" key="1">
    <citation type="journal article" date="2004" name="Nature">
        <title>Genome duplication in the teleost fish Tetraodon nigroviridis reveals the early vertebrate proto-karyotype.</title>
        <authorList>
            <person name="Jaillon O."/>
            <person name="Aury J.-M."/>
            <person name="Brunet F."/>
            <person name="Petit J.-L."/>
            <person name="Stange-Thomann N."/>
            <person name="Mauceli E."/>
            <person name="Bouneau L."/>
            <person name="Fischer C."/>
            <person name="Ozouf-Costaz C."/>
            <person name="Bernot A."/>
            <person name="Nicaud S."/>
            <person name="Jaffe D."/>
            <person name="Fisher S."/>
            <person name="Lutfalla G."/>
            <person name="Dossat C."/>
            <person name="Segurens B."/>
            <person name="Dasilva C."/>
            <person name="Salanoubat M."/>
            <person name="Levy M."/>
            <person name="Boudet N."/>
            <person name="Castellano S."/>
            <person name="Anthouard V."/>
            <person name="Jubin C."/>
            <person name="Castelli V."/>
            <person name="Katinka M."/>
            <person name="Vacherie B."/>
            <person name="Biemont C."/>
            <person name="Skalli Z."/>
            <person name="Cattolico L."/>
            <person name="Poulain J."/>
            <person name="De Berardinis V."/>
            <person name="Cruaud C."/>
            <person name="Duprat S."/>
            <person name="Brottier P."/>
            <person name="Coutanceau J.-P."/>
            <person name="Gouzy J."/>
            <person name="Parra G."/>
            <person name="Lardier G."/>
            <person name="Chapple C."/>
            <person name="McKernan K.J."/>
            <person name="McEwan P."/>
            <person name="Bosak S."/>
            <person name="Kellis M."/>
            <person name="Volff J.-N."/>
            <person name="Guigo R."/>
            <person name="Zody M.C."/>
            <person name="Mesirov J."/>
            <person name="Lindblad-Toh K."/>
            <person name="Birren B."/>
            <person name="Nusbaum C."/>
            <person name="Kahn D."/>
            <person name="Robinson-Rechavi M."/>
            <person name="Laudet V."/>
            <person name="Schachter V."/>
            <person name="Quetier F."/>
            <person name="Saurin W."/>
            <person name="Scarpelli C."/>
            <person name="Wincker P."/>
            <person name="Lander E.S."/>
            <person name="Weissenbach J."/>
            <person name="Roest Crollius H."/>
        </authorList>
    </citation>
    <scope>NUCLEOTIDE SEQUENCE [LARGE SCALE GENOMIC DNA]</scope>
</reference>
<dbReference type="PRINTS" id="PR01096">
    <property type="entry name" value="TWIK1CHANNEL"/>
</dbReference>
<keyword evidence="18 39" id="KW-1133">Transmembrane helix</keyword>
<evidence type="ECO:0000256" key="15">
    <source>
        <dbReference type="ARBA" id="ARBA00022826"/>
    </source>
</evidence>
<evidence type="ECO:0000256" key="20">
    <source>
        <dbReference type="ARBA" id="ARBA00023065"/>
    </source>
</evidence>
<evidence type="ECO:0000256" key="21">
    <source>
        <dbReference type="ARBA" id="ARBA00023136"/>
    </source>
</evidence>
<evidence type="ECO:0000256" key="2">
    <source>
        <dbReference type="ARBA" id="ARBA00004172"/>
    </source>
</evidence>
<evidence type="ECO:0000256" key="31">
    <source>
        <dbReference type="ARBA" id="ARBA00036683"/>
    </source>
</evidence>
<keyword evidence="14" id="KW-0967">Endosome</keyword>
<feature type="transmembrane region" description="Helical" evidence="39">
    <location>
        <begin position="243"/>
        <end position="263"/>
    </location>
</feature>
<dbReference type="GO" id="GO:0030322">
    <property type="term" value="P:stabilization of membrane potential"/>
    <property type="evidence" value="ECO:0007669"/>
    <property type="project" value="TreeGrafter"/>
</dbReference>
<evidence type="ECO:0000256" key="10">
    <source>
        <dbReference type="ARBA" id="ARBA00022475"/>
    </source>
</evidence>
<evidence type="ECO:0000256" key="18">
    <source>
        <dbReference type="ARBA" id="ARBA00022989"/>
    </source>
</evidence>
<evidence type="ECO:0000256" key="27">
    <source>
        <dbReference type="ARBA" id="ARBA00024167"/>
    </source>
</evidence>
<dbReference type="PIRSF" id="PIRSF038061">
    <property type="entry name" value="K_channel_subfamily_K_type"/>
    <property type="match status" value="1"/>
</dbReference>
<comment type="catalytic activity">
    <reaction evidence="34">
        <text>Cs(+)(in) = Cs(+)(out)</text>
        <dbReference type="Rhea" id="RHEA:78555"/>
        <dbReference type="ChEBI" id="CHEBI:49547"/>
    </reaction>
</comment>
<keyword evidence="13 38" id="KW-0812">Transmembrane</keyword>
<dbReference type="PRINTS" id="PR01333">
    <property type="entry name" value="2POREKCHANEL"/>
</dbReference>
<evidence type="ECO:0000256" key="4">
    <source>
        <dbReference type="ARBA" id="ARBA00004279"/>
    </source>
</evidence>
<protein>
    <recommendedName>
        <fullName evidence="36">Potassium channel subfamily K member</fullName>
    </recommendedName>
</protein>
<dbReference type="PANTHER" id="PTHR11003">
    <property type="entry name" value="POTASSIUM CHANNEL, SUBFAMILY K"/>
    <property type="match status" value="1"/>
</dbReference>
<feature type="transmembrane region" description="Helical" evidence="39">
    <location>
        <begin position="176"/>
        <end position="202"/>
    </location>
</feature>
<keyword evidence="21 36" id="KW-0472">Membrane</keyword>
<evidence type="ECO:0000259" key="40">
    <source>
        <dbReference type="Pfam" id="PF07885"/>
    </source>
</evidence>
<dbReference type="FunFam" id="1.10.287.70:FF:000076">
    <property type="entry name" value="Potassium channel subfamily K member"/>
    <property type="match status" value="1"/>
</dbReference>
<name>H3DGP8_TETNG</name>
<feature type="domain" description="Potassium channel" evidence="40">
    <location>
        <begin position="191"/>
        <end position="267"/>
    </location>
</feature>
<dbReference type="OMA" id="SAWCFGL"/>
<comment type="subcellular location">
    <subcellularLocation>
        <location evidence="3">Apical cell membrane</location>
    </subcellularLocation>
    <subcellularLocation>
        <location evidence="7">Cell membrane</location>
        <topology evidence="7">Multi-pass membrane protein</topology>
    </subcellularLocation>
    <subcellularLocation>
        <location evidence="4">Cell projection</location>
        <location evidence="4">Dendrite</location>
    </subcellularLocation>
    <subcellularLocation>
        <location evidence="6">Cytoplasmic vesicle</location>
    </subcellularLocation>
    <subcellularLocation>
        <location evidence="5">Perikaryon</location>
    </subcellularLocation>
    <subcellularLocation>
        <location evidence="2">Recycling endosome</location>
    </subcellularLocation>
    <subcellularLocation>
        <location evidence="28">Synaptic cell membrane</location>
    </subcellularLocation>
</comment>
<dbReference type="GO" id="GO:0097060">
    <property type="term" value="C:synaptic membrane"/>
    <property type="evidence" value="ECO:0007669"/>
    <property type="project" value="UniProtKB-SubCell"/>
</dbReference>
<evidence type="ECO:0000256" key="23">
    <source>
        <dbReference type="ARBA" id="ARBA00023180"/>
    </source>
</evidence>
<dbReference type="GeneTree" id="ENSGT00940000155293"/>
<evidence type="ECO:0000256" key="34">
    <source>
        <dbReference type="ARBA" id="ARBA00044691"/>
    </source>
</evidence>
<evidence type="ECO:0000256" key="25">
    <source>
        <dbReference type="ARBA" id="ARBA00023303"/>
    </source>
</evidence>
<proteinExistence type="inferred from homology"/>
<dbReference type="GO" id="GO:0015271">
    <property type="term" value="F:outward rectifier potassium channel activity"/>
    <property type="evidence" value="ECO:0007669"/>
    <property type="project" value="TreeGrafter"/>
</dbReference>
<evidence type="ECO:0000256" key="26">
    <source>
        <dbReference type="ARBA" id="ARBA00023329"/>
    </source>
</evidence>
<keyword evidence="12 36" id="KW-0633">Potassium transport</keyword>
<evidence type="ECO:0000256" key="14">
    <source>
        <dbReference type="ARBA" id="ARBA00022753"/>
    </source>
</evidence>
<accession>H3DGP8</accession>
<evidence type="ECO:0000256" key="1">
    <source>
        <dbReference type="ARBA" id="ARBA00000309"/>
    </source>
</evidence>
<dbReference type="InterPro" id="IPR005408">
    <property type="entry name" value="2pore_dom_K_chnl_TWIK"/>
</dbReference>
<keyword evidence="26" id="KW-0968">Cytoplasmic vesicle</keyword>
<evidence type="ECO:0000256" key="11">
    <source>
        <dbReference type="ARBA" id="ARBA00022499"/>
    </source>
</evidence>
<dbReference type="InterPro" id="IPR003280">
    <property type="entry name" value="2pore_dom_K_chnl"/>
</dbReference>